<dbReference type="OrthoDB" id="4204487at2759"/>
<evidence type="ECO:0000313" key="2">
    <source>
        <dbReference type="Proteomes" id="UP000182235"/>
    </source>
</evidence>
<reference evidence="1 2" key="1">
    <citation type="submission" date="2015-07" db="EMBL/GenBank/DDBJ databases">
        <title>Emmonsia species relationships and genome sequence.</title>
        <authorList>
            <consortium name="The Broad Institute Genomics Platform"/>
            <person name="Cuomo C.A."/>
            <person name="Munoz J.F."/>
            <person name="Imamovic A."/>
            <person name="Priest M.E."/>
            <person name="Young S."/>
            <person name="Clay O.K."/>
            <person name="McEwen J.G."/>
        </authorList>
    </citation>
    <scope>NUCLEOTIDE SEQUENCE [LARGE SCALE GENOMIC DNA]</scope>
    <source>
        <strain evidence="1 2">UAMH 9510</strain>
    </source>
</reference>
<organism evidence="1 2">
    <name type="scientific">Emergomyces pasteurianus Ep9510</name>
    <dbReference type="NCBI Taxonomy" id="1447872"/>
    <lineage>
        <taxon>Eukaryota</taxon>
        <taxon>Fungi</taxon>
        <taxon>Dikarya</taxon>
        <taxon>Ascomycota</taxon>
        <taxon>Pezizomycotina</taxon>
        <taxon>Eurotiomycetes</taxon>
        <taxon>Eurotiomycetidae</taxon>
        <taxon>Onygenales</taxon>
        <taxon>Ajellomycetaceae</taxon>
        <taxon>Emergomyces</taxon>
    </lineage>
</organism>
<dbReference type="VEuPathDB" id="FungiDB:AJ78_03651"/>
<name>A0A1J9PJT5_9EURO</name>
<sequence>MATADNALYGHSSARPINVSNGTLADVLPGHVDRELFKAYDAFGINSADDGCKNNDTEIVTKLSQHAKVLRCAASTARTNIRFVLSGDSQAALESELSESVDVTRENLCMARNILELIGAMKAFWLGPISRGVISPEHLSIESSRTNEIYSTVWYDARSLIRSRDVGRTQPNHEVELRGIPPCQGGYFPRLAEAGPPGPVIEIQAVWKR</sequence>
<dbReference type="STRING" id="1447872.A0A1J9PJT5"/>
<keyword evidence="2" id="KW-1185">Reference proteome</keyword>
<dbReference type="EMBL" id="LGRN01000120">
    <property type="protein sequence ID" value="OJD16162.1"/>
    <property type="molecule type" value="Genomic_DNA"/>
</dbReference>
<dbReference type="Proteomes" id="UP000182235">
    <property type="component" value="Unassembled WGS sequence"/>
</dbReference>
<proteinExistence type="predicted"/>
<accession>A0A1J9PJT5</accession>
<gene>
    <name evidence="1" type="ORF">AJ78_03651</name>
</gene>
<dbReference type="AlphaFoldDB" id="A0A1J9PJT5"/>
<comment type="caution">
    <text evidence="1">The sequence shown here is derived from an EMBL/GenBank/DDBJ whole genome shotgun (WGS) entry which is preliminary data.</text>
</comment>
<evidence type="ECO:0000313" key="1">
    <source>
        <dbReference type="EMBL" id="OJD16162.1"/>
    </source>
</evidence>
<protein>
    <submittedName>
        <fullName evidence="1">Uncharacterized protein</fullName>
    </submittedName>
</protein>